<dbReference type="Pfam" id="PF02653">
    <property type="entry name" value="BPD_transp_2"/>
    <property type="match status" value="1"/>
</dbReference>
<dbReference type="InterPro" id="IPR017778">
    <property type="entry name" value="ABC_transptr_urea_perm_UrtC"/>
</dbReference>
<dbReference type="PANTHER" id="PTHR30482:SF4">
    <property type="entry name" value="SLR1201 PROTEIN"/>
    <property type="match status" value="1"/>
</dbReference>
<dbReference type="PANTHER" id="PTHR30482">
    <property type="entry name" value="HIGH-AFFINITY BRANCHED-CHAIN AMINO ACID TRANSPORT SYSTEM PERMEASE"/>
    <property type="match status" value="1"/>
</dbReference>
<feature type="transmembrane region" description="Helical" evidence="6">
    <location>
        <begin position="110"/>
        <end position="134"/>
    </location>
</feature>
<proteinExistence type="predicted"/>
<dbReference type="RefSeq" id="WP_111270541.1">
    <property type="nucleotide sequence ID" value="NZ_QKWW01000031.1"/>
</dbReference>
<reference evidence="7 8" key="1">
    <citation type="submission" date="2018-06" db="EMBL/GenBank/DDBJ databases">
        <title>Isolation of heavy metals resistant Paenibacillus silvae NC2 from Gold-Copper mine in ZiJin, China.</title>
        <authorList>
            <person name="Xu J."/>
            <person name="Mazhar H.S."/>
            <person name="Rensing C."/>
        </authorList>
    </citation>
    <scope>NUCLEOTIDE SEQUENCE [LARGE SCALE GENOMIC DNA]</scope>
    <source>
        <strain evidence="7 8">NC2</strain>
    </source>
</reference>
<dbReference type="GO" id="GO:0005886">
    <property type="term" value="C:plasma membrane"/>
    <property type="evidence" value="ECO:0007669"/>
    <property type="project" value="UniProtKB-SubCell"/>
</dbReference>
<feature type="transmembrane region" description="Helical" evidence="6">
    <location>
        <begin position="314"/>
        <end position="337"/>
    </location>
</feature>
<protein>
    <submittedName>
        <fullName evidence="7">Urea ABC transporter permease subunit UrtC</fullName>
    </submittedName>
</protein>
<dbReference type="NCBIfam" id="TIGR03408">
    <property type="entry name" value="urea_trans_UrtC"/>
    <property type="match status" value="1"/>
</dbReference>
<dbReference type="Proteomes" id="UP000249204">
    <property type="component" value="Unassembled WGS sequence"/>
</dbReference>
<accession>A0A2W6NK71</accession>
<evidence type="ECO:0000313" key="7">
    <source>
        <dbReference type="EMBL" id="PZT55488.1"/>
    </source>
</evidence>
<evidence type="ECO:0000256" key="4">
    <source>
        <dbReference type="ARBA" id="ARBA00022989"/>
    </source>
</evidence>
<feature type="transmembrane region" description="Helical" evidence="6">
    <location>
        <begin position="63"/>
        <end position="80"/>
    </location>
</feature>
<dbReference type="AlphaFoldDB" id="A0A2W6NK71"/>
<feature type="transmembrane region" description="Helical" evidence="6">
    <location>
        <begin position="277"/>
        <end position="302"/>
    </location>
</feature>
<keyword evidence="2" id="KW-1003">Cell membrane</keyword>
<keyword evidence="3 6" id="KW-0812">Transmembrane</keyword>
<evidence type="ECO:0000256" key="6">
    <source>
        <dbReference type="SAM" id="Phobius"/>
    </source>
</evidence>
<dbReference type="GO" id="GO:0015658">
    <property type="term" value="F:branched-chain amino acid transmembrane transporter activity"/>
    <property type="evidence" value="ECO:0007669"/>
    <property type="project" value="InterPro"/>
</dbReference>
<feature type="transmembrane region" description="Helical" evidence="6">
    <location>
        <begin position="241"/>
        <end position="265"/>
    </location>
</feature>
<keyword evidence="4 6" id="KW-1133">Transmembrane helix</keyword>
<name>A0A2W6NK71_9BACL</name>
<gene>
    <name evidence="7" type="primary">urtC</name>
    <name evidence="7" type="ORF">DN757_12140</name>
</gene>
<evidence type="ECO:0000256" key="2">
    <source>
        <dbReference type="ARBA" id="ARBA00022475"/>
    </source>
</evidence>
<comment type="caution">
    <text evidence="7">The sequence shown here is derived from an EMBL/GenBank/DDBJ whole genome shotgun (WGS) entry which is preliminary data.</text>
</comment>
<dbReference type="EMBL" id="QKWW01000031">
    <property type="protein sequence ID" value="PZT55488.1"/>
    <property type="molecule type" value="Genomic_DNA"/>
</dbReference>
<sequence length="371" mass="39943">MPALLKTGSLKTRIVWAVVLILMCLAPLVSTEFRLSLLAKFLALAILAIGLDLIWGYGGVLSLGHGVFFGLGGYAMAMYLKLQASGAAIPDFMGWSGLSRLPWFWEPFRFFPAALFLGIAIPALLAFVLGWFTFRNRITGVYFTILTQALVLIAVTLFVGKQEWTGGTNGITGYQAIFGFTLHSAGTTIVLYYITLAILVLAYLLCRRMVNSRFGQVLEAARDGENRVRFLGYDPAGYKTLAFALSGALAGMAGMLFVLQVGIISPSMMGIVPSIEMVLWVALGGRGTLIGALIGAVMLNAAKTGISEAYPEGWLFVVGGLFVTVVLFMPNGIVGVYRNIARILQRRGESSHVQAASEKRKVFGASGDTGR</sequence>
<dbReference type="InterPro" id="IPR001851">
    <property type="entry name" value="ABC_transp_permease"/>
</dbReference>
<feature type="transmembrane region" description="Helical" evidence="6">
    <location>
        <begin position="140"/>
        <end position="159"/>
    </location>
</feature>
<dbReference type="CDD" id="cd06581">
    <property type="entry name" value="TM_PBP1_LivM_like"/>
    <property type="match status" value="1"/>
</dbReference>
<evidence type="ECO:0000256" key="3">
    <source>
        <dbReference type="ARBA" id="ARBA00022692"/>
    </source>
</evidence>
<comment type="subcellular location">
    <subcellularLocation>
        <location evidence="1">Cell membrane</location>
        <topology evidence="1">Multi-pass membrane protein</topology>
    </subcellularLocation>
</comment>
<feature type="transmembrane region" description="Helical" evidence="6">
    <location>
        <begin position="14"/>
        <end position="30"/>
    </location>
</feature>
<feature type="transmembrane region" description="Helical" evidence="6">
    <location>
        <begin position="37"/>
        <end position="57"/>
    </location>
</feature>
<dbReference type="InterPro" id="IPR043428">
    <property type="entry name" value="LivM-like"/>
</dbReference>
<evidence type="ECO:0000256" key="5">
    <source>
        <dbReference type="ARBA" id="ARBA00023136"/>
    </source>
</evidence>
<feature type="transmembrane region" description="Helical" evidence="6">
    <location>
        <begin position="180"/>
        <end position="205"/>
    </location>
</feature>
<evidence type="ECO:0000313" key="8">
    <source>
        <dbReference type="Proteomes" id="UP000249204"/>
    </source>
</evidence>
<organism evidence="7 8">
    <name type="scientific">Paenibacillus silvae</name>
    <dbReference type="NCBI Taxonomy" id="1325358"/>
    <lineage>
        <taxon>Bacteria</taxon>
        <taxon>Bacillati</taxon>
        <taxon>Bacillota</taxon>
        <taxon>Bacilli</taxon>
        <taxon>Bacillales</taxon>
        <taxon>Paenibacillaceae</taxon>
        <taxon>Paenibacillus</taxon>
    </lineage>
</organism>
<evidence type="ECO:0000256" key="1">
    <source>
        <dbReference type="ARBA" id="ARBA00004651"/>
    </source>
</evidence>
<keyword evidence="5 6" id="KW-0472">Membrane</keyword>